<reference evidence="12" key="1">
    <citation type="submission" date="2018-04" db="EMBL/GenBank/DDBJ databases">
        <authorList>
            <person name="Go L.Y."/>
            <person name="Mitchell J.A."/>
        </authorList>
    </citation>
    <scope>NUCLEOTIDE SEQUENCE</scope>
    <source>
        <strain evidence="12">ARTV</strain>
    </source>
</reference>
<comment type="similarity">
    <text evidence="2">To H.influenzae HI_0842.</text>
</comment>
<name>A0A3B0MJN9_9GAMM</name>
<dbReference type="InterPro" id="IPR024588">
    <property type="entry name" value="YejM_N"/>
</dbReference>
<proteinExistence type="predicted"/>
<evidence type="ECO:0000256" key="7">
    <source>
        <dbReference type="ARBA" id="ARBA00022989"/>
    </source>
</evidence>
<dbReference type="PANTHER" id="PTHR43751:SF3">
    <property type="entry name" value="SULFATASE N-TERMINAL DOMAIN-CONTAINING PROTEIN"/>
    <property type="match status" value="1"/>
</dbReference>
<evidence type="ECO:0000313" key="12">
    <source>
        <dbReference type="EMBL" id="SSW94616.1"/>
    </source>
</evidence>
<evidence type="ECO:0000256" key="8">
    <source>
        <dbReference type="ARBA" id="ARBA00023136"/>
    </source>
</evidence>
<dbReference type="SUPFAM" id="SSF53649">
    <property type="entry name" value="Alkaline phosphatase-like"/>
    <property type="match status" value="1"/>
</dbReference>
<dbReference type="InterPro" id="IPR012159">
    <property type="entry name" value="YejM-like"/>
</dbReference>
<dbReference type="Gene3D" id="3.40.720.10">
    <property type="entry name" value="Alkaline Phosphatase, subunit A"/>
    <property type="match status" value="1"/>
</dbReference>
<feature type="domain" description="Sulfatase N-terminal" evidence="10">
    <location>
        <begin position="411"/>
        <end position="496"/>
    </location>
</feature>
<gene>
    <name evidence="12" type="primary">yejM</name>
    <name evidence="12" type="ORF">ARTV_0139</name>
</gene>
<comment type="subcellular location">
    <subcellularLocation>
        <location evidence="1">Cell inner membrane</location>
        <topology evidence="1">Multi-pass membrane protein</topology>
    </subcellularLocation>
</comment>
<keyword evidence="4" id="KW-1003">Cell membrane</keyword>
<evidence type="ECO:0000256" key="5">
    <source>
        <dbReference type="ARBA" id="ARBA00022519"/>
    </source>
</evidence>
<dbReference type="InterPro" id="IPR052701">
    <property type="entry name" value="GAG_Ulvan_Degrading_Sulfatases"/>
</dbReference>
<dbReference type="InterPro" id="IPR017850">
    <property type="entry name" value="Alkaline_phosphatase_core_sf"/>
</dbReference>
<protein>
    <recommendedName>
        <fullName evidence="3">Inner membrane protein YejM</fullName>
    </recommendedName>
</protein>
<dbReference type="EMBL" id="UFQR01000001">
    <property type="protein sequence ID" value="SSW94616.1"/>
    <property type="molecule type" value="Genomic_DNA"/>
</dbReference>
<evidence type="ECO:0000256" key="3">
    <source>
        <dbReference type="ARBA" id="ARBA00020918"/>
    </source>
</evidence>
<feature type="transmembrane region" description="Helical" evidence="9">
    <location>
        <begin position="51"/>
        <end position="76"/>
    </location>
</feature>
<feature type="domain" description="Inner membrane protein YejM N-terminal" evidence="11">
    <location>
        <begin position="6"/>
        <end position="251"/>
    </location>
</feature>
<keyword evidence="6 9" id="KW-0812">Transmembrane</keyword>
<evidence type="ECO:0000256" key="9">
    <source>
        <dbReference type="SAM" id="Phobius"/>
    </source>
</evidence>
<dbReference type="PIRSF" id="PIRSF004950">
    <property type="entry name" value="Mmb_sulf_HI0842"/>
    <property type="match status" value="1"/>
</dbReference>
<evidence type="ECO:0000256" key="6">
    <source>
        <dbReference type="ARBA" id="ARBA00022692"/>
    </source>
</evidence>
<organism evidence="12">
    <name type="scientific">Arsenophonus endosymbiont of Trialeurodes vaporariorum</name>
    <dbReference type="NCBI Taxonomy" id="235567"/>
    <lineage>
        <taxon>Bacteria</taxon>
        <taxon>Pseudomonadati</taxon>
        <taxon>Pseudomonadota</taxon>
        <taxon>Gammaproteobacteria</taxon>
        <taxon>Enterobacterales</taxon>
        <taxon>Morganellaceae</taxon>
        <taxon>Arsenophonus</taxon>
    </lineage>
</organism>
<feature type="transmembrane region" description="Helical" evidence="9">
    <location>
        <begin position="135"/>
        <end position="157"/>
    </location>
</feature>
<evidence type="ECO:0000259" key="10">
    <source>
        <dbReference type="Pfam" id="PF00884"/>
    </source>
</evidence>
<feature type="transmembrane region" description="Helical" evidence="9">
    <location>
        <begin position="21"/>
        <end position="39"/>
    </location>
</feature>
<evidence type="ECO:0000256" key="4">
    <source>
        <dbReference type="ARBA" id="ARBA00022475"/>
    </source>
</evidence>
<evidence type="ECO:0000256" key="2">
    <source>
        <dbReference type="ARBA" id="ARBA00009434"/>
    </source>
</evidence>
<dbReference type="InterPro" id="IPR047997">
    <property type="entry name" value="YejM_enterobact"/>
</dbReference>
<keyword evidence="5" id="KW-0997">Cell inner membrane</keyword>
<sequence>MVTNSRNYREKVSQMISWGHWFTLFNIALSLVLSSRYLFVFDWPGTLFGRIYAIVSWLGYFSFVIFACYLLIIFPITFIIGSQRLLRFLYTILTTTILTFLIFDIAFFARYNLHLTPLLWELLINPKNGEMAREWQLMFICVPIIFLIEMLFATWSWQKLRSPNRQRFTKPLAGIFITAFVASHLMYIWADANFYRPITMQRANYPLSHPMTARKFFERYGYLDQVEYQRKIQQEGNPSALSIEYPLKPLSYQKQAPKYNLLLLVVNNLNYQDTTEGMPALNTVKSISTQFNQHLSTGIQKQRALFSLFYGLSPSYLDSMLNSSKPSALIEALKYQNYQFGLFSSNGFSSPLFRHAILADYSLPENTAGNDYQTTNEWVKWLDSIENQTRWFSFLNLNGFDNHKSQSDNKLQLDHDIKRIIDALKQKNMLNNTVVVITANHSSNPETHETTKWFTNGKFNLKQMKVPLWVYWPNTPPQQINKLTSHQDIMTTLMQRLLYVDNSPEDYSQGEDLFTPKRNQPWVLSGAEQVLIINFTNKTLYLNQNGEVYIFDDKGNKITDEKPNLTQLLRAFAESTRFNTN</sequence>
<dbReference type="Pfam" id="PF00884">
    <property type="entry name" value="Sulfatase"/>
    <property type="match status" value="1"/>
</dbReference>
<accession>A0A3B0MJN9</accession>
<dbReference type="NCBIfam" id="NF038282">
    <property type="entry name" value="LapC_YejM_PbgA"/>
    <property type="match status" value="1"/>
</dbReference>
<dbReference type="AlphaFoldDB" id="A0A3B0MJN9"/>
<dbReference type="GO" id="GO:0005886">
    <property type="term" value="C:plasma membrane"/>
    <property type="evidence" value="ECO:0007669"/>
    <property type="project" value="UniProtKB-SubCell"/>
</dbReference>
<feature type="transmembrane region" description="Helical" evidence="9">
    <location>
        <begin position="88"/>
        <end position="109"/>
    </location>
</feature>
<dbReference type="InterPro" id="IPR000917">
    <property type="entry name" value="Sulfatase_N"/>
</dbReference>
<feature type="transmembrane region" description="Helical" evidence="9">
    <location>
        <begin position="169"/>
        <end position="190"/>
    </location>
</feature>
<dbReference type="PANTHER" id="PTHR43751">
    <property type="entry name" value="SULFATASE"/>
    <property type="match status" value="1"/>
</dbReference>
<keyword evidence="8 9" id="KW-0472">Membrane</keyword>
<dbReference type="Pfam" id="PF11893">
    <property type="entry name" value="DUF3413"/>
    <property type="match status" value="1"/>
</dbReference>
<evidence type="ECO:0000256" key="1">
    <source>
        <dbReference type="ARBA" id="ARBA00004429"/>
    </source>
</evidence>
<keyword evidence="7 9" id="KW-1133">Transmembrane helix</keyword>
<evidence type="ECO:0000259" key="11">
    <source>
        <dbReference type="Pfam" id="PF11893"/>
    </source>
</evidence>